<dbReference type="EMBL" id="BDDD01006754">
    <property type="protein sequence ID" value="GAV90932.1"/>
    <property type="molecule type" value="Genomic_DNA"/>
</dbReference>
<accession>A0A1Q3DEQ9</accession>
<dbReference type="OrthoDB" id="5544992at2759"/>
<feature type="non-terminal residue" evidence="1">
    <location>
        <position position="1"/>
    </location>
</feature>
<comment type="caution">
    <text evidence="1">The sequence shown here is derived from an EMBL/GenBank/DDBJ whole genome shotgun (WGS) entry which is preliminary data.</text>
</comment>
<dbReference type="InParanoid" id="A0A1Q3DEQ9"/>
<proteinExistence type="predicted"/>
<sequence length="251" mass="28699">KRAMQNALHAKNKMGFVDGTLITPTKNFPKFQSWTKYNSMVISWIFNSLSRELHDSVAYADNAHDIWIVLEERFPQGNALRVQELKRDLATLTQQTKSVSFYYTNLKTLWDELQLYDPIPKCICGCTCGMAKAFIITRETEKIHQFLMGLNDVVTVVRSQILNMDPLPYLSKVYSMITNEEKYQTVASSRASIIEATTLEAKTNVPNSWVGSSNTRSKERCDHSKRIVHTKSRCFELLGYPTNWKGGSGRI</sequence>
<keyword evidence="2" id="KW-1185">Reference proteome</keyword>
<reference evidence="2" key="1">
    <citation type="submission" date="2016-04" db="EMBL/GenBank/DDBJ databases">
        <title>Cephalotus genome sequencing.</title>
        <authorList>
            <person name="Fukushima K."/>
            <person name="Hasebe M."/>
            <person name="Fang X."/>
        </authorList>
    </citation>
    <scope>NUCLEOTIDE SEQUENCE [LARGE SCALE GENOMIC DNA]</scope>
    <source>
        <strain evidence="2">cv. St1</strain>
    </source>
</reference>
<dbReference type="Proteomes" id="UP000187406">
    <property type="component" value="Unassembled WGS sequence"/>
</dbReference>
<dbReference type="PANTHER" id="PTHR37610">
    <property type="entry name" value="CCHC-TYPE DOMAIN-CONTAINING PROTEIN"/>
    <property type="match status" value="1"/>
</dbReference>
<dbReference type="AlphaFoldDB" id="A0A1Q3DEQ9"/>
<organism evidence="1 2">
    <name type="scientific">Cephalotus follicularis</name>
    <name type="common">Albany pitcher plant</name>
    <dbReference type="NCBI Taxonomy" id="3775"/>
    <lineage>
        <taxon>Eukaryota</taxon>
        <taxon>Viridiplantae</taxon>
        <taxon>Streptophyta</taxon>
        <taxon>Embryophyta</taxon>
        <taxon>Tracheophyta</taxon>
        <taxon>Spermatophyta</taxon>
        <taxon>Magnoliopsida</taxon>
        <taxon>eudicotyledons</taxon>
        <taxon>Gunneridae</taxon>
        <taxon>Pentapetalae</taxon>
        <taxon>rosids</taxon>
        <taxon>fabids</taxon>
        <taxon>Oxalidales</taxon>
        <taxon>Cephalotaceae</taxon>
        <taxon>Cephalotus</taxon>
    </lineage>
</organism>
<dbReference type="Pfam" id="PF14223">
    <property type="entry name" value="Retrotran_gag_2"/>
    <property type="match status" value="1"/>
</dbReference>
<dbReference type="PANTHER" id="PTHR37610:SF97">
    <property type="entry name" value="RETROTRANSPOSON GAG DOMAIN-CONTAINING PROTEIN"/>
    <property type="match status" value="1"/>
</dbReference>
<evidence type="ECO:0000313" key="2">
    <source>
        <dbReference type="Proteomes" id="UP000187406"/>
    </source>
</evidence>
<name>A0A1Q3DEQ9_CEPFO</name>
<evidence type="ECO:0000313" key="1">
    <source>
        <dbReference type="EMBL" id="GAV90932.1"/>
    </source>
</evidence>
<gene>
    <name evidence="1" type="ORF">CFOL_v3_34332</name>
</gene>
<protein>
    <submittedName>
        <fullName evidence="1">UBN2_3 domain-containing protein</fullName>
    </submittedName>
</protein>